<evidence type="ECO:0000313" key="2">
    <source>
        <dbReference type="Proteomes" id="UP000225740"/>
    </source>
</evidence>
<gene>
    <name evidence="1" type="ORF">CEE69_05475</name>
</gene>
<organism evidence="1 2">
    <name type="scientific">Rhodopirellula bahusiensis</name>
    <dbReference type="NCBI Taxonomy" id="2014065"/>
    <lineage>
        <taxon>Bacteria</taxon>
        <taxon>Pseudomonadati</taxon>
        <taxon>Planctomycetota</taxon>
        <taxon>Planctomycetia</taxon>
        <taxon>Pirellulales</taxon>
        <taxon>Pirellulaceae</taxon>
        <taxon>Rhodopirellula</taxon>
    </lineage>
</organism>
<dbReference type="EMBL" id="NIZW01000003">
    <property type="protein sequence ID" value="PHQ36129.1"/>
    <property type="molecule type" value="Genomic_DNA"/>
</dbReference>
<reference evidence="1 2" key="1">
    <citation type="submission" date="2017-06" db="EMBL/GenBank/DDBJ databases">
        <title>Description of Rhodopirellula bahusiensis sp. nov.</title>
        <authorList>
            <person name="Kizina J."/>
            <person name="Harder J."/>
        </authorList>
    </citation>
    <scope>NUCLEOTIDE SEQUENCE [LARGE SCALE GENOMIC DNA]</scope>
    <source>
        <strain evidence="1 2">SWK21</strain>
    </source>
</reference>
<keyword evidence="2" id="KW-1185">Reference proteome</keyword>
<accession>A0A2G1WBW7</accession>
<proteinExistence type="predicted"/>
<name>A0A2G1WBW7_9BACT</name>
<sequence length="190" mass="21429">MKRVPIALLLAITAIVSAFFARSYRENLTLKSEVSELAKTVESYKCLVESRDVNLAHSRFGTSVLCRLALSGTDNDVFTFLDMTPAGSLNCKMIDVAESPEIKLLWYTQKREYEEDEPISMKKTKAFLRESKSVLFVVDFTSFEIVDHVMIKNFLSVSGAHPYQLQVSCNLPNGTPVKYKVLATGFERIE</sequence>
<comment type="caution">
    <text evidence="1">The sequence shown here is derived from an EMBL/GenBank/DDBJ whole genome shotgun (WGS) entry which is preliminary data.</text>
</comment>
<evidence type="ECO:0000313" key="1">
    <source>
        <dbReference type="EMBL" id="PHQ36129.1"/>
    </source>
</evidence>
<dbReference type="AlphaFoldDB" id="A0A2G1WBW7"/>
<protein>
    <submittedName>
        <fullName evidence="1">Uncharacterized protein</fullName>
    </submittedName>
</protein>
<dbReference type="Proteomes" id="UP000225740">
    <property type="component" value="Unassembled WGS sequence"/>
</dbReference>